<reference evidence="3" key="2">
    <citation type="journal article" date="2022" name="Front. Microbiol.">
        <title>Comparative Genomic Analysis Revealed Distinct Molecular Components and Organization of CO2-Concentrating Mechanism in Thermophilic Cyanobacteria.</title>
        <authorList>
            <person name="Tang J."/>
            <person name="Zhou H."/>
            <person name="Yao D."/>
            <person name="Riaz S."/>
            <person name="You D."/>
            <person name="Klepacz-Smolka A."/>
            <person name="Daroch M."/>
        </authorList>
    </citation>
    <scope>NUCLEOTIDE SEQUENCE [LARGE SCALE GENOMIC DNA]</scope>
    <source>
        <strain evidence="3">PCC 6715</strain>
    </source>
</reference>
<dbReference type="Proteomes" id="UP000231057">
    <property type="component" value="Chromosome"/>
</dbReference>
<dbReference type="AlphaFoldDB" id="A0A2D2Q128"/>
<reference evidence="2 3" key="1">
    <citation type="submission" date="2016-11" db="EMBL/GenBank/DDBJ databases">
        <title>Complete genome sequence of thermophilic cyanobacteria strain Synechococcus sp. PCC6715.</title>
        <authorList>
            <person name="Tang J."/>
            <person name="Daroch M."/>
            <person name="Liang Y."/>
            <person name="Jiang D."/>
            <person name="Shah M."/>
        </authorList>
    </citation>
    <scope>NUCLEOTIDE SEQUENCE [LARGE SCALE GENOMIC DNA]</scope>
    <source>
        <strain evidence="2 3">PCC 6715</strain>
    </source>
</reference>
<sequence length="116" mass="12419">MALILEREERQHRVAQPLAQGATAAPLEQGGPIEAQGLPLTQPAPNLQQDSQILDQAAQQAQRQAVADVIRQAQDYALVNDGYVGSPNYIYSTGGDQIGLDELGGWGGFNPYTLGF</sequence>
<organism evidence="2 3">
    <name type="scientific">Parathermosynechococcus lividus PCC 6715</name>
    <dbReference type="NCBI Taxonomy" id="1917166"/>
    <lineage>
        <taxon>Bacteria</taxon>
        <taxon>Bacillati</taxon>
        <taxon>Cyanobacteriota</taxon>
        <taxon>Cyanophyceae</taxon>
        <taxon>Acaryochloridales</taxon>
        <taxon>Thermosynechococcaceae</taxon>
        <taxon>Parathermosynechococcus</taxon>
    </lineage>
</organism>
<gene>
    <name evidence="2" type="ORF">BRW62_04910</name>
</gene>
<dbReference type="EMBL" id="CP018092">
    <property type="protein sequence ID" value="ATS18204.1"/>
    <property type="molecule type" value="Genomic_DNA"/>
</dbReference>
<protein>
    <submittedName>
        <fullName evidence="2">Uncharacterized protein</fullName>
    </submittedName>
</protein>
<name>A0A2D2Q128_PARLV</name>
<proteinExistence type="predicted"/>
<evidence type="ECO:0000313" key="3">
    <source>
        <dbReference type="Proteomes" id="UP000231057"/>
    </source>
</evidence>
<keyword evidence="3" id="KW-1185">Reference proteome</keyword>
<evidence type="ECO:0000256" key="1">
    <source>
        <dbReference type="SAM" id="MobiDB-lite"/>
    </source>
</evidence>
<evidence type="ECO:0000313" key="2">
    <source>
        <dbReference type="EMBL" id="ATS18204.1"/>
    </source>
</evidence>
<feature type="region of interest" description="Disordered" evidence="1">
    <location>
        <begin position="14"/>
        <end position="48"/>
    </location>
</feature>
<dbReference type="KEGG" id="slw:BRW62_04910"/>
<accession>A0A2D2Q128</accession>